<dbReference type="GO" id="GO:0016779">
    <property type="term" value="F:nucleotidyltransferase activity"/>
    <property type="evidence" value="ECO:0007669"/>
    <property type="project" value="UniProtKB-KW"/>
</dbReference>
<dbReference type="InterPro" id="IPR004821">
    <property type="entry name" value="Cyt_trans-like"/>
</dbReference>
<dbReference type="InterPro" id="IPR011914">
    <property type="entry name" value="RfaE_dom_II"/>
</dbReference>
<keyword evidence="10" id="KW-1185">Reference proteome</keyword>
<keyword evidence="4" id="KW-0547">Nucleotide-binding</keyword>
<dbReference type="Pfam" id="PF01467">
    <property type="entry name" value="CTP_transf_like"/>
    <property type="match status" value="1"/>
</dbReference>
<dbReference type="AlphaFoldDB" id="A0AAD2AQ27"/>
<evidence type="ECO:0000313" key="9">
    <source>
        <dbReference type="EMBL" id="CAJ0684172.1"/>
    </source>
</evidence>
<proteinExistence type="predicted"/>
<dbReference type="InterPro" id="IPR014729">
    <property type="entry name" value="Rossmann-like_a/b/a_fold"/>
</dbReference>
<evidence type="ECO:0000256" key="2">
    <source>
        <dbReference type="ARBA" id="ARBA00022679"/>
    </source>
</evidence>
<evidence type="ECO:0000256" key="6">
    <source>
        <dbReference type="ARBA" id="ARBA00023277"/>
    </source>
</evidence>
<evidence type="ECO:0000256" key="5">
    <source>
        <dbReference type="ARBA" id="ARBA00022840"/>
    </source>
</evidence>
<name>A0AAD2AQ27_9RALS</name>
<gene>
    <name evidence="9" type="ORF">LMG18091_00127</name>
</gene>
<dbReference type="EMBL" id="CATWAF010000001">
    <property type="protein sequence ID" value="CAJ0684172.1"/>
    <property type="molecule type" value="Genomic_DNA"/>
</dbReference>
<dbReference type="Proteomes" id="UP001189915">
    <property type="component" value="Unassembled WGS sequence"/>
</dbReference>
<dbReference type="GO" id="GO:0005975">
    <property type="term" value="P:carbohydrate metabolic process"/>
    <property type="evidence" value="ECO:0007669"/>
    <property type="project" value="InterPro"/>
</dbReference>
<organism evidence="9 10">
    <name type="scientific">Ralstonia wenshanensis</name>
    <dbReference type="NCBI Taxonomy" id="2842456"/>
    <lineage>
        <taxon>Bacteria</taxon>
        <taxon>Pseudomonadati</taxon>
        <taxon>Pseudomonadota</taxon>
        <taxon>Betaproteobacteria</taxon>
        <taxon>Burkholderiales</taxon>
        <taxon>Burkholderiaceae</taxon>
        <taxon>Ralstonia</taxon>
    </lineage>
</organism>
<dbReference type="NCBIfam" id="TIGR02199">
    <property type="entry name" value="rfaE_dom_II"/>
    <property type="match status" value="1"/>
</dbReference>
<accession>A0AAD2AQ27</accession>
<dbReference type="SUPFAM" id="SSF52374">
    <property type="entry name" value="Nucleotidylyl transferase"/>
    <property type="match status" value="1"/>
</dbReference>
<dbReference type="Gene3D" id="3.40.50.620">
    <property type="entry name" value="HUPs"/>
    <property type="match status" value="1"/>
</dbReference>
<dbReference type="PANTHER" id="PTHR43793:SF2">
    <property type="entry name" value="BIFUNCTIONAL PROTEIN HLDE"/>
    <property type="match status" value="1"/>
</dbReference>
<evidence type="ECO:0000313" key="10">
    <source>
        <dbReference type="Proteomes" id="UP001189915"/>
    </source>
</evidence>
<dbReference type="GO" id="GO:0016773">
    <property type="term" value="F:phosphotransferase activity, alcohol group as acceptor"/>
    <property type="evidence" value="ECO:0007669"/>
    <property type="project" value="InterPro"/>
</dbReference>
<sequence length="178" mass="19557">MGRFVFHPDFVFAMTARQPAPAFEQKICDSADVEARVRALPRPIVFTNGVFDILHRGHATYLAQARALGASLVVGVNTDASVRMLGKGDDRPLNTQDDRLAVLAALEAVSLVVLFAERTPVDLIQRVRPDIYVKGGDYDIDALEETRVVRSWGGTALAIPFEHDRSTTALLKRVRATS</sequence>
<evidence type="ECO:0000256" key="7">
    <source>
        <dbReference type="ARBA" id="ARBA00047428"/>
    </source>
</evidence>
<protein>
    <recommendedName>
        <fullName evidence="1">D-glycero-beta-D-manno-heptose 1-phosphate adenylyltransferase</fullName>
        <ecNumber evidence="1">2.7.7.70</ecNumber>
    </recommendedName>
</protein>
<dbReference type="NCBIfam" id="TIGR00125">
    <property type="entry name" value="cyt_tran_rel"/>
    <property type="match status" value="1"/>
</dbReference>
<dbReference type="GO" id="GO:0005524">
    <property type="term" value="F:ATP binding"/>
    <property type="evidence" value="ECO:0007669"/>
    <property type="project" value="UniProtKB-KW"/>
</dbReference>
<keyword evidence="5" id="KW-0067">ATP-binding</keyword>
<comment type="catalytic activity">
    <reaction evidence="7">
        <text>D-glycero-beta-D-manno-heptose 1-phosphate + ATP + H(+) = ADP-D-glycero-beta-D-manno-heptose + diphosphate</text>
        <dbReference type="Rhea" id="RHEA:27465"/>
        <dbReference type="ChEBI" id="CHEBI:15378"/>
        <dbReference type="ChEBI" id="CHEBI:30616"/>
        <dbReference type="ChEBI" id="CHEBI:33019"/>
        <dbReference type="ChEBI" id="CHEBI:59967"/>
        <dbReference type="ChEBI" id="CHEBI:61593"/>
        <dbReference type="EC" id="2.7.7.70"/>
    </reaction>
</comment>
<keyword evidence="6" id="KW-0119">Carbohydrate metabolism</keyword>
<feature type="domain" description="Cytidyltransferase-like" evidence="8">
    <location>
        <begin position="46"/>
        <end position="147"/>
    </location>
</feature>
<keyword evidence="3 9" id="KW-0548">Nucleotidyltransferase</keyword>
<keyword evidence="2 9" id="KW-0808">Transferase</keyword>
<evidence type="ECO:0000256" key="4">
    <source>
        <dbReference type="ARBA" id="ARBA00022741"/>
    </source>
</evidence>
<evidence type="ECO:0000256" key="3">
    <source>
        <dbReference type="ARBA" id="ARBA00022695"/>
    </source>
</evidence>
<dbReference type="InterPro" id="IPR050385">
    <property type="entry name" value="Archaeal_FAD_synthase"/>
</dbReference>
<evidence type="ECO:0000256" key="1">
    <source>
        <dbReference type="ARBA" id="ARBA00012519"/>
    </source>
</evidence>
<reference evidence="9 10" key="1">
    <citation type="submission" date="2023-07" db="EMBL/GenBank/DDBJ databases">
        <authorList>
            <person name="Peeters C."/>
        </authorList>
    </citation>
    <scope>NUCLEOTIDE SEQUENCE [LARGE SCALE GENOMIC DNA]</scope>
    <source>
        <strain evidence="9 10">LMG 18091</strain>
    </source>
</reference>
<dbReference type="PANTHER" id="PTHR43793">
    <property type="entry name" value="FAD SYNTHASE"/>
    <property type="match status" value="1"/>
</dbReference>
<dbReference type="EC" id="2.7.7.70" evidence="1"/>
<comment type="caution">
    <text evidence="9">The sequence shown here is derived from an EMBL/GenBank/DDBJ whole genome shotgun (WGS) entry which is preliminary data.</text>
</comment>
<evidence type="ECO:0000259" key="8">
    <source>
        <dbReference type="Pfam" id="PF01467"/>
    </source>
</evidence>